<sequence length="140" mass="16484">MTPTVVRFLPTENAPLFMLLWFVVPLPAVCTRRSYFYAVCQLCRSILQRQQLAERLQKPVLHRGQLEGARVLGKLKKQFTQQLPRAQHGLRHRCVYDKVDPIIDRDLTTTDQRSFLLIVTLYQRLRLVKVQRAGKDRDRQ</sequence>
<dbReference type="EMBL" id="GGFJ01011813">
    <property type="protein sequence ID" value="MBW60954.1"/>
    <property type="molecule type" value="Transcribed_RNA"/>
</dbReference>
<name>A0A2M4C6L1_9DIPT</name>
<reference evidence="1" key="1">
    <citation type="submission" date="2018-01" db="EMBL/GenBank/DDBJ databases">
        <title>An insight into the sialome of Amazonian anophelines.</title>
        <authorList>
            <person name="Ribeiro J.M."/>
            <person name="Scarpassa V."/>
            <person name="Calvo E."/>
        </authorList>
    </citation>
    <scope>NUCLEOTIDE SEQUENCE</scope>
    <source>
        <tissue evidence="1">Salivary glands</tissue>
    </source>
</reference>
<protein>
    <submittedName>
        <fullName evidence="1">Putative secreted protein</fullName>
    </submittedName>
</protein>
<accession>A0A2M4C6L1</accession>
<dbReference type="AlphaFoldDB" id="A0A2M4C6L1"/>
<organism evidence="1">
    <name type="scientific">Anopheles marajoara</name>
    <dbReference type="NCBI Taxonomy" id="58244"/>
    <lineage>
        <taxon>Eukaryota</taxon>
        <taxon>Metazoa</taxon>
        <taxon>Ecdysozoa</taxon>
        <taxon>Arthropoda</taxon>
        <taxon>Hexapoda</taxon>
        <taxon>Insecta</taxon>
        <taxon>Pterygota</taxon>
        <taxon>Neoptera</taxon>
        <taxon>Endopterygota</taxon>
        <taxon>Diptera</taxon>
        <taxon>Nematocera</taxon>
        <taxon>Culicoidea</taxon>
        <taxon>Culicidae</taxon>
        <taxon>Anophelinae</taxon>
        <taxon>Anopheles</taxon>
    </lineage>
</organism>
<proteinExistence type="predicted"/>
<evidence type="ECO:0000313" key="1">
    <source>
        <dbReference type="EMBL" id="MBW60954.1"/>
    </source>
</evidence>